<dbReference type="PANTHER" id="PTHR33936:SF24">
    <property type="entry name" value="C2H2-TYPE DOMAIN-CONTAINING PROTEIN"/>
    <property type="match status" value="1"/>
</dbReference>
<evidence type="ECO:0000256" key="2">
    <source>
        <dbReference type="SAM" id="MobiDB-lite"/>
    </source>
</evidence>
<dbReference type="InterPro" id="IPR013087">
    <property type="entry name" value="Znf_C2H2_type"/>
</dbReference>
<dbReference type="InParanoid" id="A0A6J2YM75"/>
<dbReference type="PANTHER" id="PTHR33936">
    <property type="entry name" value="PROTEIN CBG17840"/>
    <property type="match status" value="1"/>
</dbReference>
<dbReference type="PROSITE" id="PS50157">
    <property type="entry name" value="ZINC_FINGER_C2H2_2"/>
    <property type="match status" value="2"/>
</dbReference>
<dbReference type="SUPFAM" id="SSF57667">
    <property type="entry name" value="beta-beta-alpha zinc fingers"/>
    <property type="match status" value="1"/>
</dbReference>
<evidence type="ECO:0000259" key="3">
    <source>
        <dbReference type="PROSITE" id="PS50157"/>
    </source>
</evidence>
<dbReference type="InterPro" id="IPR036236">
    <property type="entry name" value="Znf_C2H2_sf"/>
</dbReference>
<keyword evidence="1" id="KW-0863">Zinc-finger</keyword>
<evidence type="ECO:0000313" key="5">
    <source>
        <dbReference type="RefSeq" id="XP_030764274.1"/>
    </source>
</evidence>
<dbReference type="KEGG" id="soy:115888642"/>
<feature type="region of interest" description="Disordered" evidence="2">
    <location>
        <begin position="326"/>
        <end position="354"/>
    </location>
</feature>
<evidence type="ECO:0000313" key="4">
    <source>
        <dbReference type="Proteomes" id="UP000504635"/>
    </source>
</evidence>
<organism evidence="4 5">
    <name type="scientific">Sitophilus oryzae</name>
    <name type="common">Rice weevil</name>
    <name type="synonym">Curculio oryzae</name>
    <dbReference type="NCBI Taxonomy" id="7048"/>
    <lineage>
        <taxon>Eukaryota</taxon>
        <taxon>Metazoa</taxon>
        <taxon>Ecdysozoa</taxon>
        <taxon>Arthropoda</taxon>
        <taxon>Hexapoda</taxon>
        <taxon>Insecta</taxon>
        <taxon>Pterygota</taxon>
        <taxon>Neoptera</taxon>
        <taxon>Endopterygota</taxon>
        <taxon>Coleoptera</taxon>
        <taxon>Polyphaga</taxon>
        <taxon>Cucujiformia</taxon>
        <taxon>Curculionidae</taxon>
        <taxon>Dryophthorinae</taxon>
        <taxon>Sitophilus</taxon>
    </lineage>
</organism>
<keyword evidence="4" id="KW-1185">Reference proteome</keyword>
<dbReference type="SMART" id="SM00355">
    <property type="entry name" value="ZnF_C2H2"/>
    <property type="match status" value="3"/>
</dbReference>
<keyword evidence="1" id="KW-0862">Zinc</keyword>
<dbReference type="GeneID" id="115888642"/>
<accession>A0A6J2YM75</accession>
<reference evidence="5" key="1">
    <citation type="submission" date="2025-08" db="UniProtKB">
        <authorList>
            <consortium name="RefSeq"/>
        </authorList>
    </citation>
    <scope>IDENTIFICATION</scope>
    <source>
        <tissue evidence="5">Gonads</tissue>
    </source>
</reference>
<dbReference type="Proteomes" id="UP000504635">
    <property type="component" value="Unplaced"/>
</dbReference>
<feature type="domain" description="C2H2-type" evidence="3">
    <location>
        <begin position="1"/>
        <end position="29"/>
    </location>
</feature>
<gene>
    <name evidence="5" type="primary">LOC115888642</name>
</gene>
<proteinExistence type="predicted"/>
<keyword evidence="1" id="KW-0479">Metal-binding</keyword>
<dbReference type="PROSITE" id="PS00028">
    <property type="entry name" value="ZINC_FINGER_C2H2_1"/>
    <property type="match status" value="2"/>
</dbReference>
<dbReference type="RefSeq" id="XP_030764274.1">
    <property type="nucleotide sequence ID" value="XM_030908414.1"/>
</dbReference>
<sequence>MKCGGCNKQFLRYSDLRRHVKKFHSVELDELAPLKRHQKQYDFLCSVCAKNFSHKKNLNAHLKTHSVDTQEAGISKRNRSKKCPLCSYENHLKCQFNDHFKNVHDIQITMKELMFKTFDEFNLWMAYIEKETQSKFIKYRGTIVKKSGSKISYYCHRSGFFNSESKGIRHLKTKGSNKINGFCPARIEVLSEKNGQCKIMFTQTHVGHTNCDLGHLSLSKLENDRDENNLCIEIDSKQAETKDLVQLVIIDIPGATRNQSVEEDVRKMRDHINEVLDKVTTKEQVEALKKLIAPMEPTLLAVMQKPSKSLLGTVVSENQQKFLQIKKSQHKDGCTPQEIQKETSQSKSPKKTNI</sequence>
<dbReference type="InterPro" id="IPR052797">
    <property type="entry name" value="RegFact_GeneExpr_CellDeath"/>
</dbReference>
<dbReference type="Gene3D" id="3.30.160.60">
    <property type="entry name" value="Classic Zinc Finger"/>
    <property type="match status" value="1"/>
</dbReference>
<evidence type="ECO:0000256" key="1">
    <source>
        <dbReference type="PROSITE-ProRule" id="PRU00042"/>
    </source>
</evidence>
<feature type="domain" description="C2H2-type" evidence="3">
    <location>
        <begin position="43"/>
        <end position="70"/>
    </location>
</feature>
<dbReference type="AlphaFoldDB" id="A0A6J2YM75"/>
<protein>
    <submittedName>
        <fullName evidence="5">Uncharacterized protein LOC115888642 isoform X1</fullName>
    </submittedName>
</protein>
<dbReference type="GO" id="GO:0008270">
    <property type="term" value="F:zinc ion binding"/>
    <property type="evidence" value="ECO:0007669"/>
    <property type="project" value="UniProtKB-KW"/>
</dbReference>
<dbReference type="OrthoDB" id="6782111at2759"/>
<name>A0A6J2YM75_SITOR</name>